<dbReference type="GO" id="GO:0005829">
    <property type="term" value="C:cytosol"/>
    <property type="evidence" value="ECO:0007669"/>
    <property type="project" value="TreeGrafter"/>
</dbReference>
<name>A0A2H0RJY0_9BACT</name>
<feature type="region of interest" description="Disordered" evidence="4">
    <location>
        <begin position="125"/>
        <end position="150"/>
    </location>
</feature>
<keyword evidence="1 3" id="KW-0963">Cytoplasm</keyword>
<dbReference type="InterPro" id="IPR023620">
    <property type="entry name" value="SmpB"/>
</dbReference>
<dbReference type="NCBIfam" id="NF003843">
    <property type="entry name" value="PRK05422.1"/>
    <property type="match status" value="1"/>
</dbReference>
<dbReference type="InterPro" id="IPR000037">
    <property type="entry name" value="SsrA-bd_prot"/>
</dbReference>
<reference evidence="5 6" key="1">
    <citation type="submission" date="2017-09" db="EMBL/GenBank/DDBJ databases">
        <title>Depth-based differentiation of microbial function through sediment-hosted aquifers and enrichment of novel symbionts in the deep terrestrial subsurface.</title>
        <authorList>
            <person name="Probst A.J."/>
            <person name="Ladd B."/>
            <person name="Jarett J.K."/>
            <person name="Geller-Mcgrath D.E."/>
            <person name="Sieber C.M."/>
            <person name="Emerson J.B."/>
            <person name="Anantharaman K."/>
            <person name="Thomas B.C."/>
            <person name="Malmstrom R."/>
            <person name="Stieglmeier M."/>
            <person name="Klingl A."/>
            <person name="Woyke T."/>
            <person name="Ryan C.M."/>
            <person name="Banfield J.F."/>
        </authorList>
    </citation>
    <scope>NUCLEOTIDE SEQUENCE [LARGE SCALE GENOMIC DNA]</scope>
    <source>
        <strain evidence="5">CG10_big_fil_rev_8_21_14_0_10_45_14</strain>
    </source>
</reference>
<dbReference type="GO" id="GO:0070930">
    <property type="term" value="P:trans-translation-dependent protein tagging"/>
    <property type="evidence" value="ECO:0007669"/>
    <property type="project" value="TreeGrafter"/>
</dbReference>
<sequence length="150" mass="17253">MSLLENKKATFNYEILDKYEAGLELLGQEVKSLRLGHGSLSGSYVTIRKGEMFLVGATIPPFQPKNAPDGYDDKGDRRLLVKKRELKYLIGKTDERGLTLIPLSVYNKGRFIKLSFALAKGKKKHDKRSTIKEREDRRHIDRLKHQRRGL</sequence>
<evidence type="ECO:0000256" key="1">
    <source>
        <dbReference type="ARBA" id="ARBA00022490"/>
    </source>
</evidence>
<gene>
    <name evidence="3" type="primary">smpB</name>
    <name evidence="5" type="ORF">COV07_04435</name>
</gene>
<evidence type="ECO:0000256" key="4">
    <source>
        <dbReference type="SAM" id="MobiDB-lite"/>
    </source>
</evidence>
<dbReference type="Gene3D" id="2.40.280.10">
    <property type="match status" value="1"/>
</dbReference>
<comment type="subcellular location">
    <subcellularLocation>
        <location evidence="3">Cytoplasm</location>
    </subcellularLocation>
    <text evidence="3">The tmRNA-SmpB complex associates with stalled 70S ribosomes.</text>
</comment>
<feature type="compositionally biased region" description="Basic and acidic residues" evidence="4">
    <location>
        <begin position="128"/>
        <end position="139"/>
    </location>
</feature>
<evidence type="ECO:0000313" key="5">
    <source>
        <dbReference type="EMBL" id="PIR46314.1"/>
    </source>
</evidence>
<protein>
    <recommendedName>
        <fullName evidence="3">SsrA-binding protein</fullName>
    </recommendedName>
    <alternativeName>
        <fullName evidence="3">Small protein B</fullName>
    </alternativeName>
</protein>
<dbReference type="Pfam" id="PF01668">
    <property type="entry name" value="SmpB"/>
    <property type="match status" value="1"/>
</dbReference>
<dbReference type="EMBL" id="PCYL01000047">
    <property type="protein sequence ID" value="PIR46314.1"/>
    <property type="molecule type" value="Genomic_DNA"/>
</dbReference>
<dbReference type="SUPFAM" id="SSF74982">
    <property type="entry name" value="Small protein B (SmpB)"/>
    <property type="match status" value="1"/>
</dbReference>
<dbReference type="GO" id="GO:0003723">
    <property type="term" value="F:RNA binding"/>
    <property type="evidence" value="ECO:0007669"/>
    <property type="project" value="UniProtKB-UniRule"/>
</dbReference>
<dbReference type="NCBIfam" id="TIGR00086">
    <property type="entry name" value="smpB"/>
    <property type="match status" value="1"/>
</dbReference>
<dbReference type="HAMAP" id="MF_00023">
    <property type="entry name" value="SmpB"/>
    <property type="match status" value="1"/>
</dbReference>
<organism evidence="5 6">
    <name type="scientific">Candidatus Vogelbacteria bacterium CG10_big_fil_rev_8_21_14_0_10_45_14</name>
    <dbReference type="NCBI Taxonomy" id="1975042"/>
    <lineage>
        <taxon>Bacteria</taxon>
        <taxon>Candidatus Vogeliibacteriota</taxon>
    </lineage>
</organism>
<dbReference type="CDD" id="cd09294">
    <property type="entry name" value="SmpB"/>
    <property type="match status" value="1"/>
</dbReference>
<proteinExistence type="inferred from homology"/>
<comment type="similarity">
    <text evidence="3">Belongs to the SmpB family.</text>
</comment>
<dbReference type="AlphaFoldDB" id="A0A2H0RJY0"/>
<evidence type="ECO:0000256" key="3">
    <source>
        <dbReference type="HAMAP-Rule" id="MF_00023"/>
    </source>
</evidence>
<dbReference type="InterPro" id="IPR020081">
    <property type="entry name" value="SsrA-bd_prot_CS"/>
</dbReference>
<evidence type="ECO:0000313" key="6">
    <source>
        <dbReference type="Proteomes" id="UP000230833"/>
    </source>
</evidence>
<comment type="function">
    <text evidence="3">Required for rescue of stalled ribosomes mediated by trans-translation. Binds to transfer-messenger RNA (tmRNA), required for stable association of tmRNA with ribosomes. tmRNA and SmpB together mimic tRNA shape, replacing the anticodon stem-loop with SmpB. tmRNA is encoded by the ssrA gene; the 2 termini fold to resemble tRNA(Ala) and it encodes a 'tag peptide', a short internal open reading frame. During trans-translation Ala-aminoacylated tmRNA acts like a tRNA, entering the A-site of stalled ribosomes, displacing the stalled mRNA. The ribosome then switches to translate the ORF on the tmRNA; the nascent peptide is terminated with the 'tag peptide' encoded by the tmRNA and targeted for degradation. The ribosome is freed to recommence translation, which seems to be the essential function of trans-translation.</text>
</comment>
<feature type="compositionally biased region" description="Basic residues" evidence="4">
    <location>
        <begin position="140"/>
        <end position="150"/>
    </location>
</feature>
<dbReference type="PANTHER" id="PTHR30308">
    <property type="entry name" value="TMRNA-BINDING COMPONENT OF TRANS-TRANSLATION TAGGING COMPLEX"/>
    <property type="match status" value="1"/>
</dbReference>
<dbReference type="Proteomes" id="UP000230833">
    <property type="component" value="Unassembled WGS sequence"/>
</dbReference>
<comment type="caution">
    <text evidence="5">The sequence shown here is derived from an EMBL/GenBank/DDBJ whole genome shotgun (WGS) entry which is preliminary data.</text>
</comment>
<keyword evidence="2 3" id="KW-0694">RNA-binding</keyword>
<dbReference type="PROSITE" id="PS01317">
    <property type="entry name" value="SSRP"/>
    <property type="match status" value="1"/>
</dbReference>
<accession>A0A2H0RJY0</accession>
<dbReference type="PANTHER" id="PTHR30308:SF2">
    <property type="entry name" value="SSRA-BINDING PROTEIN"/>
    <property type="match status" value="1"/>
</dbReference>
<dbReference type="GO" id="GO:0070929">
    <property type="term" value="P:trans-translation"/>
    <property type="evidence" value="ECO:0007669"/>
    <property type="project" value="UniProtKB-UniRule"/>
</dbReference>
<evidence type="ECO:0000256" key="2">
    <source>
        <dbReference type="ARBA" id="ARBA00022884"/>
    </source>
</evidence>